<sequence length="93" mass="10237">MPEFTQTVTVKVWRIGTFEDGFGDWPDLVKWCSETEGMTCTMAAKVINGPVHVQVEGATYPTVYPPLGSYLAFNGFGFEVLTEDEFASKYGAA</sequence>
<reference evidence="2" key="1">
    <citation type="submission" date="2018-07" db="EMBL/GenBank/DDBJ databases">
        <authorList>
            <person name="Quirk P.G."/>
            <person name="Krulwich T.A."/>
        </authorList>
    </citation>
    <scope>NUCLEOTIDE SEQUENCE [LARGE SCALE GENOMIC DNA]</scope>
</reference>
<dbReference type="Proteomes" id="UP000258832">
    <property type="component" value="Segment"/>
</dbReference>
<gene>
    <name evidence="1" type="primary">22</name>
    <name evidence="1" type="ORF">SEA_BROMDEN_22</name>
</gene>
<dbReference type="RefSeq" id="YP_010013252.1">
    <property type="nucleotide sequence ID" value="NC_053510.1"/>
</dbReference>
<evidence type="ECO:0000313" key="1">
    <source>
        <dbReference type="EMBL" id="AXH67828.1"/>
    </source>
</evidence>
<organism evidence="1 2">
    <name type="scientific">Mycobacterium phage Bromden</name>
    <dbReference type="NCBI Taxonomy" id="2283252"/>
    <lineage>
        <taxon>Viruses</taxon>
        <taxon>Duplodnaviria</taxon>
        <taxon>Heunggongvirae</taxon>
        <taxon>Uroviricota</taxon>
        <taxon>Caudoviricetes</taxon>
        <taxon>Vilmaviridae</taxon>
        <taxon>Lclasvirinae</taxon>
        <taxon>Bromdenvirus</taxon>
        <taxon>Bromdenvirus bromden</taxon>
    </lineage>
</organism>
<keyword evidence="2" id="KW-1185">Reference proteome</keyword>
<dbReference type="KEGG" id="vg:63209835"/>
<dbReference type="GeneID" id="63209835"/>
<evidence type="ECO:0000313" key="2">
    <source>
        <dbReference type="Proteomes" id="UP000258832"/>
    </source>
</evidence>
<protein>
    <submittedName>
        <fullName evidence="1">Uncharacterized protein</fullName>
    </submittedName>
</protein>
<name>A0A345MBF7_9CAUD</name>
<accession>A0A345MBF7</accession>
<dbReference type="EMBL" id="MH576973">
    <property type="protein sequence ID" value="AXH67828.1"/>
    <property type="molecule type" value="Genomic_DNA"/>
</dbReference>
<proteinExistence type="predicted"/>